<feature type="transmembrane region" description="Helical" evidence="8">
    <location>
        <begin position="315"/>
        <end position="336"/>
    </location>
</feature>
<keyword evidence="2" id="KW-0813">Transport</keyword>
<gene>
    <name evidence="10" type="ORF">JOF45_001789</name>
</gene>
<keyword evidence="4 8" id="KW-0812">Transmembrane</keyword>
<dbReference type="InterPro" id="IPR036259">
    <property type="entry name" value="MFS_trans_sf"/>
</dbReference>
<dbReference type="InterPro" id="IPR011701">
    <property type="entry name" value="MFS"/>
</dbReference>
<keyword evidence="11" id="KW-1185">Reference proteome</keyword>
<evidence type="ECO:0000256" key="4">
    <source>
        <dbReference type="ARBA" id="ARBA00022692"/>
    </source>
</evidence>
<dbReference type="EMBL" id="JAGINX010000001">
    <property type="protein sequence ID" value="MBP2318770.1"/>
    <property type="molecule type" value="Genomic_DNA"/>
</dbReference>
<keyword evidence="3" id="KW-1003">Cell membrane</keyword>
<feature type="transmembrane region" description="Helical" evidence="8">
    <location>
        <begin position="164"/>
        <end position="185"/>
    </location>
</feature>
<dbReference type="Gene3D" id="1.20.1250.20">
    <property type="entry name" value="MFS general substrate transporter like domains"/>
    <property type="match status" value="2"/>
</dbReference>
<feature type="transmembrane region" description="Helical" evidence="8">
    <location>
        <begin position="64"/>
        <end position="89"/>
    </location>
</feature>
<feature type="transmembrane region" description="Helical" evidence="8">
    <location>
        <begin position="288"/>
        <end position="308"/>
    </location>
</feature>
<name>A0ABS4T3T0_9MICC</name>
<evidence type="ECO:0000313" key="10">
    <source>
        <dbReference type="EMBL" id="MBP2318770.1"/>
    </source>
</evidence>
<feature type="region of interest" description="Disordered" evidence="7">
    <location>
        <begin position="440"/>
        <end position="465"/>
    </location>
</feature>
<evidence type="ECO:0000256" key="3">
    <source>
        <dbReference type="ARBA" id="ARBA00022475"/>
    </source>
</evidence>
<comment type="caution">
    <text evidence="10">The sequence shown here is derived from an EMBL/GenBank/DDBJ whole genome shotgun (WGS) entry which is preliminary data.</text>
</comment>
<feature type="transmembrane region" description="Helical" evidence="8">
    <location>
        <begin position="127"/>
        <end position="152"/>
    </location>
</feature>
<dbReference type="RefSeq" id="WP_210049191.1">
    <property type="nucleotide sequence ID" value="NZ_JAGINX010000001.1"/>
</dbReference>
<keyword evidence="6 8" id="KW-0472">Membrane</keyword>
<dbReference type="InterPro" id="IPR005829">
    <property type="entry name" value="Sugar_transporter_CS"/>
</dbReference>
<evidence type="ECO:0000313" key="11">
    <source>
        <dbReference type="Proteomes" id="UP001519331"/>
    </source>
</evidence>
<feature type="transmembrane region" description="Helical" evidence="8">
    <location>
        <begin position="381"/>
        <end position="402"/>
    </location>
</feature>
<feature type="transmembrane region" description="Helical" evidence="8">
    <location>
        <begin position="197"/>
        <end position="216"/>
    </location>
</feature>
<evidence type="ECO:0000256" key="2">
    <source>
        <dbReference type="ARBA" id="ARBA00022448"/>
    </source>
</evidence>
<reference evidence="10 11" key="1">
    <citation type="submission" date="2021-03" db="EMBL/GenBank/DDBJ databases">
        <title>Sequencing the genomes of 1000 actinobacteria strains.</title>
        <authorList>
            <person name="Klenk H.-P."/>
        </authorList>
    </citation>
    <scope>NUCLEOTIDE SEQUENCE [LARGE SCALE GENOMIC DNA]</scope>
    <source>
        <strain evidence="10 11">DSM 12544</strain>
    </source>
</reference>
<evidence type="ECO:0000259" key="9">
    <source>
        <dbReference type="PROSITE" id="PS50850"/>
    </source>
</evidence>
<protein>
    <submittedName>
        <fullName evidence="10">MFS family permease</fullName>
    </submittedName>
</protein>
<feature type="domain" description="Major facilitator superfamily (MFS) profile" evidence="9">
    <location>
        <begin position="21"/>
        <end position="434"/>
    </location>
</feature>
<proteinExistence type="predicted"/>
<organism evidence="10 11">
    <name type="scientific">Nesterenkonia lacusekhoensis</name>
    <dbReference type="NCBI Taxonomy" id="150832"/>
    <lineage>
        <taxon>Bacteria</taxon>
        <taxon>Bacillati</taxon>
        <taxon>Actinomycetota</taxon>
        <taxon>Actinomycetes</taxon>
        <taxon>Micrococcales</taxon>
        <taxon>Micrococcaceae</taxon>
        <taxon>Nesterenkonia</taxon>
    </lineage>
</organism>
<evidence type="ECO:0000256" key="8">
    <source>
        <dbReference type="SAM" id="Phobius"/>
    </source>
</evidence>
<comment type="subcellular location">
    <subcellularLocation>
        <location evidence="1">Cell membrane</location>
        <topology evidence="1">Multi-pass membrane protein</topology>
    </subcellularLocation>
</comment>
<feature type="compositionally biased region" description="Basic and acidic residues" evidence="7">
    <location>
        <begin position="453"/>
        <end position="465"/>
    </location>
</feature>
<feature type="transmembrane region" description="Helical" evidence="8">
    <location>
        <begin position="21"/>
        <end position="52"/>
    </location>
</feature>
<dbReference type="SUPFAM" id="SSF103473">
    <property type="entry name" value="MFS general substrate transporter"/>
    <property type="match status" value="1"/>
</dbReference>
<dbReference type="PROSITE" id="PS50850">
    <property type="entry name" value="MFS"/>
    <property type="match status" value="1"/>
</dbReference>
<evidence type="ECO:0000256" key="6">
    <source>
        <dbReference type="ARBA" id="ARBA00023136"/>
    </source>
</evidence>
<keyword evidence="5 8" id="KW-1133">Transmembrane helix</keyword>
<dbReference type="Proteomes" id="UP001519331">
    <property type="component" value="Unassembled WGS sequence"/>
</dbReference>
<dbReference type="PANTHER" id="PTHR43045:SF1">
    <property type="entry name" value="SHIKIMATE TRANSPORTER"/>
    <property type="match status" value="1"/>
</dbReference>
<dbReference type="Pfam" id="PF07690">
    <property type="entry name" value="MFS_1"/>
    <property type="match status" value="1"/>
</dbReference>
<dbReference type="CDD" id="cd17369">
    <property type="entry name" value="MFS_ShiA_like"/>
    <property type="match status" value="1"/>
</dbReference>
<dbReference type="PROSITE" id="PS00217">
    <property type="entry name" value="SUGAR_TRANSPORT_2"/>
    <property type="match status" value="1"/>
</dbReference>
<feature type="transmembrane region" description="Helical" evidence="8">
    <location>
        <begin position="251"/>
        <end position="276"/>
    </location>
</feature>
<accession>A0ABS4T3T0</accession>
<feature type="transmembrane region" description="Helical" evidence="8">
    <location>
        <begin position="96"/>
        <end position="121"/>
    </location>
</feature>
<evidence type="ECO:0000256" key="7">
    <source>
        <dbReference type="SAM" id="MobiDB-lite"/>
    </source>
</evidence>
<evidence type="ECO:0000256" key="5">
    <source>
        <dbReference type="ARBA" id="ARBA00022989"/>
    </source>
</evidence>
<dbReference type="InterPro" id="IPR020846">
    <property type="entry name" value="MFS_dom"/>
</dbReference>
<feature type="transmembrane region" description="Helical" evidence="8">
    <location>
        <begin position="342"/>
        <end position="360"/>
    </location>
</feature>
<feature type="transmembrane region" description="Helical" evidence="8">
    <location>
        <begin position="408"/>
        <end position="429"/>
    </location>
</feature>
<sequence length="465" mass="50317">MTQQAFLSAEGHRKTREEKKVLAGTLVGTTIEWYDFFIYAQAAGFVLAVLYFEPLGEENQTLAQLVAWASIGISFLFRPLGAILAGWLGDRYGRKLVLVLTLLGMGGATAFIGLLPTYAAWGMAAPILLVVLRILQGLSAGGEWGGAALLAVEHAPRHKRGLFGMYPQIGVPLGMFMAAISMFGLRAALTEEQFLEWGWRMPFLFSFVLIVVAYLIRRRVEESPVFAEMKQRKKESSAPLKELLTTHKKNVFLTALIFSANNAAGYMIIVFFASYASSAVGFSTTDTLIASLVGALGWFIFTYFGGWISDRIGRVLTYQIGFGILILWCIPMWFLIDTGSLLMFALAVFVLTIGLGPSYGPQSALYAEMFPADVRFSGVSIGYAFGSIMGGAFAATIAQAIYDATGQGWMIGLYLSGLSLISLIAVSLVPKTLQGIDLEAGGSSAEGSETPESETRSSGEHLPVK</sequence>
<dbReference type="PANTHER" id="PTHR43045">
    <property type="entry name" value="SHIKIMATE TRANSPORTER"/>
    <property type="match status" value="1"/>
</dbReference>
<evidence type="ECO:0000256" key="1">
    <source>
        <dbReference type="ARBA" id="ARBA00004651"/>
    </source>
</evidence>